<organism evidence="3 4">
    <name type="scientific">Lysobacter yananisis</name>
    <dbReference type="NCBI Taxonomy" id="1003114"/>
    <lineage>
        <taxon>Bacteria</taxon>
        <taxon>Pseudomonadati</taxon>
        <taxon>Pseudomonadota</taxon>
        <taxon>Gammaproteobacteria</taxon>
        <taxon>Lysobacterales</taxon>
        <taxon>Lysobacteraceae</taxon>
        <taxon>Lysobacter</taxon>
    </lineage>
</organism>
<dbReference type="RefSeq" id="WP_309153647.1">
    <property type="nucleotide sequence ID" value="NZ_CP133568.1"/>
</dbReference>
<dbReference type="Proteomes" id="UP001229313">
    <property type="component" value="Chromosome"/>
</dbReference>
<sequence length="196" mass="21639">MDISAKDLDRQVSRSIYFAVALISLSIAAYPLYFWVFEGGHRADDPEVWGQFGDYVGGLLNPLIAFLAFYWLTRSVLLQRQELVRVQEELSKSALSHERQVRLSEGSARIGALGGVLASVNQDVSALRAEINLLEAKVEQLVGPNPNARPPMGIHVGLERQAQQLRASLKELIARRDGLVDRINAELDSLTASTSI</sequence>
<feature type="coiled-coil region" evidence="1">
    <location>
        <begin position="117"/>
        <end position="182"/>
    </location>
</feature>
<evidence type="ECO:0000256" key="2">
    <source>
        <dbReference type="SAM" id="Phobius"/>
    </source>
</evidence>
<protein>
    <submittedName>
        <fullName evidence="3">Uncharacterized protein</fullName>
    </submittedName>
</protein>
<keyword evidence="2" id="KW-1133">Transmembrane helix</keyword>
<reference evidence="3 4" key="1">
    <citation type="submission" date="2023-08" db="EMBL/GenBank/DDBJ databases">
        <title>The whole genome sequence of Lysobacter yananisis.</title>
        <authorList>
            <person name="Sun H."/>
        </authorList>
    </citation>
    <scope>NUCLEOTIDE SEQUENCE [LARGE SCALE GENOMIC DNA]</scope>
    <source>
        <strain evidence="3 4">SNNU513</strain>
    </source>
</reference>
<evidence type="ECO:0000313" key="3">
    <source>
        <dbReference type="EMBL" id="WMT05720.1"/>
    </source>
</evidence>
<keyword evidence="2" id="KW-0472">Membrane</keyword>
<feature type="transmembrane region" description="Helical" evidence="2">
    <location>
        <begin position="55"/>
        <end position="73"/>
    </location>
</feature>
<dbReference type="EMBL" id="CP133568">
    <property type="protein sequence ID" value="WMT05720.1"/>
    <property type="molecule type" value="Genomic_DNA"/>
</dbReference>
<keyword evidence="4" id="KW-1185">Reference proteome</keyword>
<evidence type="ECO:0000313" key="4">
    <source>
        <dbReference type="Proteomes" id="UP001229313"/>
    </source>
</evidence>
<feature type="transmembrane region" description="Helical" evidence="2">
    <location>
        <begin position="16"/>
        <end position="35"/>
    </location>
</feature>
<name>A0ABY9PF97_9GAMM</name>
<evidence type="ECO:0000256" key="1">
    <source>
        <dbReference type="SAM" id="Coils"/>
    </source>
</evidence>
<gene>
    <name evidence="3" type="ORF">RDV84_13015</name>
</gene>
<keyword evidence="1" id="KW-0175">Coiled coil</keyword>
<keyword evidence="2" id="KW-0812">Transmembrane</keyword>
<proteinExistence type="predicted"/>
<accession>A0ABY9PF97</accession>